<dbReference type="Gene3D" id="1.10.10.630">
    <property type="entry name" value="DnaD domain-like"/>
    <property type="match status" value="1"/>
</dbReference>
<dbReference type="PANTHER" id="PTHR37293">
    <property type="entry name" value="PHAGE REPLICATION PROTEIN-RELATED"/>
    <property type="match status" value="1"/>
</dbReference>
<protein>
    <submittedName>
        <fullName evidence="5">DNA replication protein DnaD</fullName>
    </submittedName>
</protein>
<dbReference type="RefSeq" id="WP_068683811.1">
    <property type="nucleotide sequence ID" value="NZ_LYPA01000064.1"/>
</dbReference>
<dbReference type="Gene3D" id="1.10.10.10">
    <property type="entry name" value="Winged helix-like DNA-binding domain superfamily/Winged helix DNA-binding domain"/>
    <property type="match status" value="1"/>
</dbReference>
<dbReference type="STRING" id="1844972.A7K91_04130"/>
<dbReference type="Pfam" id="PF21984">
    <property type="entry name" value="DnaD_N"/>
    <property type="match status" value="1"/>
</dbReference>
<organism evidence="5 6">
    <name type="scientific">Paenibacillus oryzae</name>
    <dbReference type="NCBI Taxonomy" id="1844972"/>
    <lineage>
        <taxon>Bacteria</taxon>
        <taxon>Bacillati</taxon>
        <taxon>Bacillota</taxon>
        <taxon>Bacilli</taxon>
        <taxon>Bacillales</taxon>
        <taxon>Paenibacillaceae</taxon>
        <taxon>Paenibacillus</taxon>
    </lineage>
</organism>
<dbReference type="InterPro" id="IPR034829">
    <property type="entry name" value="DnaD-like_sf"/>
</dbReference>
<dbReference type="AlphaFoldDB" id="A0A1A5YHA0"/>
<accession>A0A1A5YHA0</accession>
<evidence type="ECO:0000259" key="3">
    <source>
        <dbReference type="Pfam" id="PF07261"/>
    </source>
</evidence>
<evidence type="ECO:0000313" key="5">
    <source>
        <dbReference type="EMBL" id="OBR64780.1"/>
    </source>
</evidence>
<dbReference type="PANTHER" id="PTHR37293:SF6">
    <property type="entry name" value="DNA REPLICATION PROTEIN DNAD"/>
    <property type="match status" value="1"/>
</dbReference>
<comment type="caution">
    <text evidence="5">The sequence shown here is derived from an EMBL/GenBank/DDBJ whole genome shotgun (WGS) entry which is preliminary data.</text>
</comment>
<keyword evidence="6" id="KW-1185">Reference proteome</keyword>
<evidence type="ECO:0000259" key="4">
    <source>
        <dbReference type="Pfam" id="PF21984"/>
    </source>
</evidence>
<dbReference type="NCBIfam" id="TIGR01446">
    <property type="entry name" value="DnaD_dom"/>
    <property type="match status" value="1"/>
</dbReference>
<gene>
    <name evidence="5" type="ORF">A7K91_04130</name>
</gene>
<dbReference type="InterPro" id="IPR036388">
    <property type="entry name" value="WH-like_DNA-bd_sf"/>
</dbReference>
<feature type="region of interest" description="Disordered" evidence="2">
    <location>
        <begin position="123"/>
        <end position="142"/>
    </location>
</feature>
<evidence type="ECO:0000256" key="1">
    <source>
        <dbReference type="ARBA" id="ARBA00093462"/>
    </source>
</evidence>
<dbReference type="InterPro" id="IPR053843">
    <property type="entry name" value="DnaD_N"/>
</dbReference>
<dbReference type="EMBL" id="LYPA01000064">
    <property type="protein sequence ID" value="OBR64780.1"/>
    <property type="molecule type" value="Genomic_DNA"/>
</dbReference>
<dbReference type="InterPro" id="IPR053162">
    <property type="entry name" value="DnaD"/>
</dbReference>
<evidence type="ECO:0000313" key="6">
    <source>
        <dbReference type="Proteomes" id="UP000092024"/>
    </source>
</evidence>
<reference evidence="5 6" key="1">
    <citation type="submission" date="2016-05" db="EMBL/GenBank/DDBJ databases">
        <title>Paenibacillus oryzae. sp. nov., isolated from the rice root.</title>
        <authorList>
            <person name="Zhang J."/>
            <person name="Zhang X."/>
        </authorList>
    </citation>
    <scope>NUCLEOTIDE SEQUENCE [LARGE SCALE GENOMIC DNA]</scope>
    <source>
        <strain evidence="5 6">1DrF-4</strain>
    </source>
</reference>
<feature type="domain" description="DnaD N-terminal" evidence="4">
    <location>
        <begin position="25"/>
        <end position="107"/>
    </location>
</feature>
<sequence length="228" mass="25641">MSDDLWKAYTHGMAAALGGRGVYLPSLLLKSAAELGLNHSEVMLLLQILICSEGEGNDFPTPVELAEVMGSTSRQVEGWLGRLIKDGFLSIDDFVEPGTGIQGERYNWSGWLMKAAEWETARKREARKSSESTTMRKTKPKPDTNLFSVFEQEFGRLLSPMECETISAWLDQDNYSEEIILFALKESVFAGKLSLRYIDRILMEWSRNRITNAEEARAHASKFHGGRG</sequence>
<name>A0A1A5YHA0_9BACL</name>
<evidence type="ECO:0000256" key="2">
    <source>
        <dbReference type="SAM" id="MobiDB-lite"/>
    </source>
</evidence>
<dbReference type="Proteomes" id="UP000092024">
    <property type="component" value="Unassembled WGS sequence"/>
</dbReference>
<comment type="similarity">
    <text evidence="1">Belongs to the DnaB/DnaD family.</text>
</comment>
<dbReference type="SUPFAM" id="SSF158499">
    <property type="entry name" value="DnaD domain-like"/>
    <property type="match status" value="1"/>
</dbReference>
<dbReference type="InterPro" id="IPR006343">
    <property type="entry name" value="DnaB/C_C"/>
</dbReference>
<proteinExistence type="inferred from homology"/>
<feature type="domain" description="DnaB/C C-terminal" evidence="3">
    <location>
        <begin position="147"/>
        <end position="219"/>
    </location>
</feature>
<dbReference type="Pfam" id="PF07261">
    <property type="entry name" value="DnaB_2"/>
    <property type="match status" value="1"/>
</dbReference>